<organism evidence="1 2">
    <name type="scientific">Cronartium quercuum f. sp. fusiforme G11</name>
    <dbReference type="NCBI Taxonomy" id="708437"/>
    <lineage>
        <taxon>Eukaryota</taxon>
        <taxon>Fungi</taxon>
        <taxon>Dikarya</taxon>
        <taxon>Basidiomycota</taxon>
        <taxon>Pucciniomycotina</taxon>
        <taxon>Pucciniomycetes</taxon>
        <taxon>Pucciniales</taxon>
        <taxon>Coleosporiaceae</taxon>
        <taxon>Cronartium</taxon>
    </lineage>
</organism>
<reference evidence="1" key="1">
    <citation type="submission" date="2013-11" db="EMBL/GenBank/DDBJ databases">
        <title>Genome sequence of the fusiform rust pathogen reveals effectors for host alternation and coevolution with pine.</title>
        <authorList>
            <consortium name="DOE Joint Genome Institute"/>
            <person name="Smith K."/>
            <person name="Pendleton A."/>
            <person name="Kubisiak T."/>
            <person name="Anderson C."/>
            <person name="Salamov A."/>
            <person name="Aerts A."/>
            <person name="Riley R."/>
            <person name="Clum A."/>
            <person name="Lindquist E."/>
            <person name="Ence D."/>
            <person name="Campbell M."/>
            <person name="Kronenberg Z."/>
            <person name="Feau N."/>
            <person name="Dhillon B."/>
            <person name="Hamelin R."/>
            <person name="Burleigh J."/>
            <person name="Smith J."/>
            <person name="Yandell M."/>
            <person name="Nelson C."/>
            <person name="Grigoriev I."/>
            <person name="Davis J."/>
        </authorList>
    </citation>
    <scope>NUCLEOTIDE SEQUENCE</scope>
    <source>
        <strain evidence="1">G11</strain>
    </source>
</reference>
<evidence type="ECO:0008006" key="3">
    <source>
        <dbReference type="Google" id="ProtNLM"/>
    </source>
</evidence>
<protein>
    <recommendedName>
        <fullName evidence="3">DUF4219 domain-containing protein</fullName>
    </recommendedName>
</protein>
<dbReference type="OrthoDB" id="2506316at2759"/>
<dbReference type="EMBL" id="MU167258">
    <property type="protein sequence ID" value="KAG0146605.1"/>
    <property type="molecule type" value="Genomic_DNA"/>
</dbReference>
<keyword evidence="2" id="KW-1185">Reference proteome</keyword>
<gene>
    <name evidence="1" type="ORF">CROQUDRAFT_512052</name>
</gene>
<dbReference type="Proteomes" id="UP000886653">
    <property type="component" value="Unassembled WGS sequence"/>
</dbReference>
<sequence>MSTRYPPVNPGLATALTALSAVPATSRMLLTESNYAVWTIYMECELDNLSLLAVVDGTFILREDSSAEDLVNFAKLEKKSFNFIVRHLDEVNLAIATQFATRFEKTGSGLWHHLKAKYMPNNVFHQTFIFSKFLNIKYTTCAEFCKEIRSSLCELDRVGLFLPDQTMVIMILTKLPKELESIVRFISHTMDDSTDIDFVLNRLEHL</sequence>
<comment type="caution">
    <text evidence="1">The sequence shown here is derived from an EMBL/GenBank/DDBJ whole genome shotgun (WGS) entry which is preliminary data.</text>
</comment>
<name>A0A9P6TCF0_9BASI</name>
<dbReference type="Pfam" id="PF14223">
    <property type="entry name" value="Retrotran_gag_2"/>
    <property type="match status" value="1"/>
</dbReference>
<dbReference type="AlphaFoldDB" id="A0A9P6TCF0"/>
<evidence type="ECO:0000313" key="1">
    <source>
        <dbReference type="EMBL" id="KAG0146605.1"/>
    </source>
</evidence>
<accession>A0A9P6TCF0</accession>
<evidence type="ECO:0000313" key="2">
    <source>
        <dbReference type="Proteomes" id="UP000886653"/>
    </source>
</evidence>
<proteinExistence type="predicted"/>